<dbReference type="EMBL" id="CAJVQC010019082">
    <property type="protein sequence ID" value="CAG8698222.1"/>
    <property type="molecule type" value="Genomic_DNA"/>
</dbReference>
<dbReference type="Proteomes" id="UP000789920">
    <property type="component" value="Unassembled WGS sequence"/>
</dbReference>
<proteinExistence type="predicted"/>
<name>A0ACA9P965_9GLOM</name>
<keyword evidence="2" id="KW-1185">Reference proteome</keyword>
<feature type="non-terminal residue" evidence="1">
    <location>
        <position position="129"/>
    </location>
</feature>
<organism evidence="1 2">
    <name type="scientific">Racocetra persica</name>
    <dbReference type="NCBI Taxonomy" id="160502"/>
    <lineage>
        <taxon>Eukaryota</taxon>
        <taxon>Fungi</taxon>
        <taxon>Fungi incertae sedis</taxon>
        <taxon>Mucoromycota</taxon>
        <taxon>Glomeromycotina</taxon>
        <taxon>Glomeromycetes</taxon>
        <taxon>Diversisporales</taxon>
        <taxon>Gigasporaceae</taxon>
        <taxon>Racocetra</taxon>
    </lineage>
</organism>
<protein>
    <submittedName>
        <fullName evidence="1">25184_t:CDS:1</fullName>
    </submittedName>
</protein>
<accession>A0ACA9P965</accession>
<reference evidence="1" key="1">
    <citation type="submission" date="2021-06" db="EMBL/GenBank/DDBJ databases">
        <authorList>
            <person name="Kallberg Y."/>
            <person name="Tangrot J."/>
            <person name="Rosling A."/>
        </authorList>
    </citation>
    <scope>NUCLEOTIDE SEQUENCE</scope>
    <source>
        <strain evidence="1">MA461A</strain>
    </source>
</reference>
<comment type="caution">
    <text evidence="1">The sequence shown here is derived from an EMBL/GenBank/DDBJ whole genome shotgun (WGS) entry which is preliminary data.</text>
</comment>
<sequence length="129" mass="14867">MKEVFGLDPLNYITLASFVFDIAKKMTKTIHYLKNFLQINEYVFPMVHSYALKTEDEYKNIQKAKGLKKSLIKKELTIDIYEHCILEGVEDEPKLQTSCDAIGNCRIPAYLSALEQYGNNISQEILIDL</sequence>
<evidence type="ECO:0000313" key="2">
    <source>
        <dbReference type="Proteomes" id="UP000789920"/>
    </source>
</evidence>
<evidence type="ECO:0000313" key="1">
    <source>
        <dbReference type="EMBL" id="CAG8698222.1"/>
    </source>
</evidence>
<gene>
    <name evidence="1" type="ORF">RPERSI_LOCUS9887</name>
</gene>